<dbReference type="Pfam" id="PF13620">
    <property type="entry name" value="CarboxypepD_reg"/>
    <property type="match status" value="1"/>
</dbReference>
<sequence>MRTQHLRTATRATATAALVAVAILALATGGAAAAEGDAAGQSAVAAATAPGGPAATGPSASVAAANVTANRTGPDNVTISVQQGLFPPNTSAANATVTLSAPGRDATDPYPASGTQSGAFVYRVPLADLSTAARDLGSATVAVTPGTPNATAHEVSLDLRSLSFGSADNATLNESTLSVPVDRSLGVVDGAAIAVSAGFSESGPVTQWTAHLDGNGTGRLTVPLARFNPSRLLNETLALQPQFGFEPDAQLAVNPREAAGDATVNRIADGLAVRHPLLFESVRYAVTVDTTDPDGSYVRAHTPAQRGRLALPGRLLIGEQRRITVDAAAHSTAVFSVTHTVSRPERVVNGTALNVSGLVPSGLRAVWVDNGTAVTKLSNSTTERGALALPADLVGNGVESVLLQGETLQPVGIADVVGTASAQQTGAADGATAGATATGTDGSSGTTTETATGNATGLVGAGTTAADPTLGLSALAAPLIALVVGVLCFGIGYLLEQNGDSEHGATGGLLAFFAVFGAGLGYWLGGSSASGALLFELAAIAGGVVFGAAYLGVGAVTRTRPASQRNQLAALLVATTVPLAAAALLVAFASDLSLLAAGGAYSAVAGGLVGVAANTAGGASGEAAAAGAATRTATVTVRLVDDQLDRRVRDAVEVTVTRASSFDPQTEREPTSDGTAAFDLSKGTYTVEATYGGRTESTEIQVDRDDRSVELRFSPRAVAFAVQDTDERPLPDADVTVVGDDGSTTRPTDADGRLSFDEIPAGVDSLDVSVSRPGYAEKSLTVSVGGQRTVPVELEPLTGTLRATATLDGRPVDGFSVTVTPERVDAVGETDRDAETDGSGRAQFDDLAVGEYSVGVSLPQSLDGFGTTDATVTVEEDRTATVDVPVVFEFDLSRAQRDRVSDVRATLADISSASTRDTAIPAYYASVVERVLETAESIPDSGHPFLVHRTDPSAVVDALLDATEAAADQIDEAMGSKRNVDLFSACSDLPDADIEWQGSIAVDDTLALAERGVGEQRGRFADRLDTVDEGITDELSGLAEISPAREMWDSSRTLVRESTGVDTTELDSAAAVVTAEALLDAVEQLFEHEPLRKRMKQTVF</sequence>
<name>A0A7D5P2N7_9EURY</name>
<dbReference type="SUPFAM" id="SSF49464">
    <property type="entry name" value="Carboxypeptidase regulatory domain-like"/>
    <property type="match status" value="1"/>
</dbReference>
<dbReference type="GO" id="GO:0030246">
    <property type="term" value="F:carbohydrate binding"/>
    <property type="evidence" value="ECO:0007669"/>
    <property type="project" value="InterPro"/>
</dbReference>
<dbReference type="Gene3D" id="2.60.40.1120">
    <property type="entry name" value="Carboxypeptidase-like, regulatory domain"/>
    <property type="match status" value="2"/>
</dbReference>
<evidence type="ECO:0000256" key="2">
    <source>
        <dbReference type="SAM" id="Phobius"/>
    </source>
</evidence>
<evidence type="ECO:0000313" key="3">
    <source>
        <dbReference type="EMBL" id="QLH76564.1"/>
    </source>
</evidence>
<keyword evidence="2" id="KW-0472">Membrane</keyword>
<keyword evidence="3" id="KW-0121">Carboxypeptidase</keyword>
<dbReference type="InterPro" id="IPR008969">
    <property type="entry name" value="CarboxyPept-like_regulatory"/>
</dbReference>
<reference evidence="3 4" key="1">
    <citation type="submission" date="2020-07" db="EMBL/GenBank/DDBJ databases">
        <title>Halosimplex pelagicum sp. nov. and Halosimplex rubrum sp. nov., isolated from salted brown alga Laminaria, and emended description of the genus Halosimplex.</title>
        <authorList>
            <person name="Cui H."/>
        </authorList>
    </citation>
    <scope>NUCLEOTIDE SEQUENCE [LARGE SCALE GENOMIC DNA]</scope>
    <source>
        <strain evidence="3 4">R27</strain>
    </source>
</reference>
<protein>
    <submittedName>
        <fullName evidence="3">Carboxypeptidase regulatory-like domain-containing protein</fullName>
    </submittedName>
</protein>
<dbReference type="AlphaFoldDB" id="A0A7D5P2N7"/>
<keyword evidence="2" id="KW-1133">Transmembrane helix</keyword>
<dbReference type="GO" id="GO:0004180">
    <property type="term" value="F:carboxypeptidase activity"/>
    <property type="evidence" value="ECO:0007669"/>
    <property type="project" value="UniProtKB-KW"/>
</dbReference>
<dbReference type="RefSeq" id="WP_179910501.1">
    <property type="nucleotide sequence ID" value="NZ_CP058910.1"/>
</dbReference>
<dbReference type="SUPFAM" id="SSF49452">
    <property type="entry name" value="Starch-binding domain-like"/>
    <property type="match status" value="1"/>
</dbReference>
<feature type="transmembrane region" description="Helical" evidence="2">
    <location>
        <begin position="475"/>
        <end position="495"/>
    </location>
</feature>
<keyword evidence="3" id="KW-0378">Hydrolase</keyword>
<keyword evidence="4" id="KW-1185">Reference proteome</keyword>
<gene>
    <name evidence="3" type="ORF">HZS55_04255</name>
</gene>
<evidence type="ECO:0000256" key="1">
    <source>
        <dbReference type="SAM" id="MobiDB-lite"/>
    </source>
</evidence>
<feature type="region of interest" description="Disordered" evidence="1">
    <location>
        <begin position="731"/>
        <end position="752"/>
    </location>
</feature>
<proteinExistence type="predicted"/>
<keyword evidence="2" id="KW-0812">Transmembrane</keyword>
<dbReference type="Proteomes" id="UP000509667">
    <property type="component" value="Chromosome"/>
</dbReference>
<organism evidence="3 4">
    <name type="scientific">Halosimplex rubrum</name>
    <dbReference type="NCBI Taxonomy" id="869889"/>
    <lineage>
        <taxon>Archaea</taxon>
        <taxon>Methanobacteriati</taxon>
        <taxon>Methanobacteriota</taxon>
        <taxon>Stenosarchaea group</taxon>
        <taxon>Halobacteria</taxon>
        <taxon>Halobacteriales</taxon>
        <taxon>Haloarculaceae</taxon>
        <taxon>Halosimplex</taxon>
    </lineage>
</organism>
<evidence type="ECO:0000313" key="4">
    <source>
        <dbReference type="Proteomes" id="UP000509667"/>
    </source>
</evidence>
<feature type="transmembrane region" description="Helical" evidence="2">
    <location>
        <begin position="537"/>
        <end position="556"/>
    </location>
</feature>
<feature type="region of interest" description="Disordered" evidence="1">
    <location>
        <begin position="427"/>
        <end position="455"/>
    </location>
</feature>
<keyword evidence="3" id="KW-0645">Protease</keyword>
<feature type="transmembrane region" description="Helical" evidence="2">
    <location>
        <begin position="507"/>
        <end position="525"/>
    </location>
</feature>
<feature type="transmembrane region" description="Helical" evidence="2">
    <location>
        <begin position="568"/>
        <end position="589"/>
    </location>
</feature>
<dbReference type="KEGG" id="hrr:HZS55_04255"/>
<dbReference type="GeneID" id="56077048"/>
<dbReference type="OrthoDB" id="177494at2157"/>
<accession>A0A7D5P2N7</accession>
<dbReference type="InterPro" id="IPR013784">
    <property type="entry name" value="Carb-bd-like_fold"/>
</dbReference>
<dbReference type="EMBL" id="CP058910">
    <property type="protein sequence ID" value="QLH76564.1"/>
    <property type="molecule type" value="Genomic_DNA"/>
</dbReference>